<evidence type="ECO:0000313" key="2">
    <source>
        <dbReference type="Proteomes" id="UP001551176"/>
    </source>
</evidence>
<name>A0ABV3BIT6_9ACTN</name>
<reference evidence="1 2" key="1">
    <citation type="submission" date="2024-06" db="EMBL/GenBank/DDBJ databases">
        <title>The Natural Products Discovery Center: Release of the First 8490 Sequenced Strains for Exploring Actinobacteria Biosynthetic Diversity.</title>
        <authorList>
            <person name="Kalkreuter E."/>
            <person name="Kautsar S.A."/>
            <person name="Yang D."/>
            <person name="Bader C.D."/>
            <person name="Teijaro C.N."/>
            <person name="Fluegel L."/>
            <person name="Davis C.M."/>
            <person name="Simpson J.R."/>
            <person name="Lauterbach L."/>
            <person name="Steele A.D."/>
            <person name="Gui C."/>
            <person name="Meng S."/>
            <person name="Li G."/>
            <person name="Viehrig K."/>
            <person name="Ye F."/>
            <person name="Su P."/>
            <person name="Kiefer A.F."/>
            <person name="Nichols A."/>
            <person name="Cepeda A.J."/>
            <person name="Yan W."/>
            <person name="Fan B."/>
            <person name="Jiang Y."/>
            <person name="Adhikari A."/>
            <person name="Zheng C.-J."/>
            <person name="Schuster L."/>
            <person name="Cowan T.M."/>
            <person name="Smanski M.J."/>
            <person name="Chevrette M.G."/>
            <person name="De Carvalho L.P.S."/>
            <person name="Shen B."/>
        </authorList>
    </citation>
    <scope>NUCLEOTIDE SEQUENCE [LARGE SCALE GENOMIC DNA]</scope>
    <source>
        <strain evidence="1 2">NPDC046838</strain>
    </source>
</reference>
<evidence type="ECO:0000313" key="1">
    <source>
        <dbReference type="EMBL" id="MEU6820893.1"/>
    </source>
</evidence>
<sequence length="211" mass="23627">MAKASAGVVSGLRGLSGSTTTWPDAREALMELYVVLDEWCEAAEETNAIVRRTLEGARPPVKRPNRLNPISRGTFTEPVRQVGSSRTFGGFVEVVTRDSAHVLGNQAHWSKRWRSSNRRQAARRSLRSMMRLYCPEVLESFEEAVAERAHWILEHRKHLPLALSDPDTPRSTVQDFSTALEETLEALRSARQSLANLIKHAYPLGPLPEST</sequence>
<dbReference type="EMBL" id="JBEYXV010000004">
    <property type="protein sequence ID" value="MEU6820893.1"/>
    <property type="molecule type" value="Genomic_DNA"/>
</dbReference>
<keyword evidence="2" id="KW-1185">Reference proteome</keyword>
<comment type="caution">
    <text evidence="1">The sequence shown here is derived from an EMBL/GenBank/DDBJ whole genome shotgun (WGS) entry which is preliminary data.</text>
</comment>
<protein>
    <submittedName>
        <fullName evidence="1">Uncharacterized protein</fullName>
    </submittedName>
</protein>
<dbReference type="Proteomes" id="UP001551176">
    <property type="component" value="Unassembled WGS sequence"/>
</dbReference>
<dbReference type="RefSeq" id="WP_359346775.1">
    <property type="nucleotide sequence ID" value="NZ_JBEYXV010000004.1"/>
</dbReference>
<gene>
    <name evidence="1" type="ORF">ABZ921_09705</name>
</gene>
<accession>A0ABV3BIT6</accession>
<proteinExistence type="predicted"/>
<organism evidence="1 2">
    <name type="scientific">Streptomyces atriruber</name>
    <dbReference type="NCBI Taxonomy" id="545121"/>
    <lineage>
        <taxon>Bacteria</taxon>
        <taxon>Bacillati</taxon>
        <taxon>Actinomycetota</taxon>
        <taxon>Actinomycetes</taxon>
        <taxon>Kitasatosporales</taxon>
        <taxon>Streptomycetaceae</taxon>
        <taxon>Streptomyces</taxon>
    </lineage>
</organism>